<evidence type="ECO:0000256" key="2">
    <source>
        <dbReference type="SAM" id="MobiDB-lite"/>
    </source>
</evidence>
<name>A0A8S1NRZ1_9CILI</name>
<feature type="compositionally biased region" description="Polar residues" evidence="2">
    <location>
        <begin position="509"/>
        <end position="518"/>
    </location>
</feature>
<dbReference type="OrthoDB" id="296749at2759"/>
<dbReference type="EMBL" id="CAJJDN010000064">
    <property type="protein sequence ID" value="CAD8095288.1"/>
    <property type="molecule type" value="Genomic_DNA"/>
</dbReference>
<evidence type="ECO:0000256" key="1">
    <source>
        <dbReference type="SAM" id="Coils"/>
    </source>
</evidence>
<comment type="caution">
    <text evidence="3">The sequence shown here is derived from an EMBL/GenBank/DDBJ whole genome shotgun (WGS) entry which is preliminary data.</text>
</comment>
<evidence type="ECO:0000313" key="3">
    <source>
        <dbReference type="EMBL" id="CAD8095288.1"/>
    </source>
</evidence>
<proteinExistence type="predicted"/>
<protein>
    <submittedName>
        <fullName evidence="3">Uncharacterized protein</fullName>
    </submittedName>
</protein>
<gene>
    <name evidence="3" type="ORF">PSON_ATCC_30995.1.T0640100</name>
</gene>
<keyword evidence="1" id="KW-0175">Coiled coil</keyword>
<sequence>MKQRQKSHTYLYKQICKHLNVPCSSELLNGIQETEIVLILEQIGLQDIEPLQLLLAQCKFKTITLKSIQKNLKLNKSMAHDNYKNELLEILKVITKLFSKSLDVITFIIRDIRMSSEHMQIISQGIAVVQSLKELRIIQCLMTSNHFSILQPSLIQNSSLHIVDFSHNYLTHQIGVLLGQLLQEHGKRRDSVDYLYRTKGESPEEDISKIGIGELDLSYNKLNDQFVKDVVPYLERDRWIKSINLKYNAIQKEGFELLIQLLDKNTTITSLDTRRNLGTTQQFQKEILRKLMRNKNTKNDLQEQRIEEENENILVNVSAIPQNLLSVISDQESPVMSFGVFEQNNQTKQMSISGRQDQFKFKSGYKNNDSGCLDCIRLQIKVKKQQQIIQLLKQEVQYLRFSLQSKQQQSQQQQSQQQQQQQQQTMNFLNLSDNHNQHPPPQEVEQEDMLNKIEYMMNELTRMMDGLDAQGSVTNNLNAHLSSTLIGQDYTRVICEREDRANDFMNILGDNSQNNSSECSEDEAKSQ</sequence>
<keyword evidence="4" id="KW-1185">Reference proteome</keyword>
<dbReference type="AlphaFoldDB" id="A0A8S1NRZ1"/>
<dbReference type="Proteomes" id="UP000692954">
    <property type="component" value="Unassembled WGS sequence"/>
</dbReference>
<evidence type="ECO:0000313" key="4">
    <source>
        <dbReference type="Proteomes" id="UP000692954"/>
    </source>
</evidence>
<feature type="region of interest" description="Disordered" evidence="2">
    <location>
        <begin position="508"/>
        <end position="527"/>
    </location>
</feature>
<dbReference type="PANTHER" id="PTHR24110:SF3">
    <property type="entry name" value="CENTROSOMAL PROTEIN OF 78 KDA"/>
    <property type="match status" value="1"/>
</dbReference>
<reference evidence="3" key="1">
    <citation type="submission" date="2021-01" db="EMBL/GenBank/DDBJ databases">
        <authorList>
            <consortium name="Genoscope - CEA"/>
            <person name="William W."/>
        </authorList>
    </citation>
    <scope>NUCLEOTIDE SEQUENCE</scope>
</reference>
<organism evidence="3 4">
    <name type="scientific">Paramecium sonneborni</name>
    <dbReference type="NCBI Taxonomy" id="65129"/>
    <lineage>
        <taxon>Eukaryota</taxon>
        <taxon>Sar</taxon>
        <taxon>Alveolata</taxon>
        <taxon>Ciliophora</taxon>
        <taxon>Intramacronucleata</taxon>
        <taxon>Oligohymenophorea</taxon>
        <taxon>Peniculida</taxon>
        <taxon>Parameciidae</taxon>
        <taxon>Paramecium</taxon>
    </lineage>
</organism>
<feature type="coiled-coil region" evidence="1">
    <location>
        <begin position="375"/>
        <end position="423"/>
    </location>
</feature>
<accession>A0A8S1NRZ1</accession>
<dbReference type="PANTHER" id="PTHR24110">
    <property type="entry name" value="CENTROSOMAL PROTEIN OF 78 KDA"/>
    <property type="match status" value="1"/>
</dbReference>